<sequence>MTKTIEPHSFNGIPITAENKCGFCRGATCCTYFTHQIDGPRSMEDFDLLLWQIAHHNTQVYKDSDGWFLLVNTRCRHLLPGGRCGIYETRPQVCREHSSADCEFEGPAGADDFDLFFPDYEALWDYCRRRFKHWDRRFAAAAKKGARAPG</sequence>
<dbReference type="Proteomes" id="UP000179344">
    <property type="component" value="Unassembled WGS sequence"/>
</dbReference>
<name>A0A1F6TG53_9PROT</name>
<proteinExistence type="predicted"/>
<evidence type="ECO:0000313" key="1">
    <source>
        <dbReference type="EMBL" id="OGI44113.1"/>
    </source>
</evidence>
<organism evidence="1 2">
    <name type="scientific">Candidatus Muproteobacteria bacterium RBG_16_65_31</name>
    <dbReference type="NCBI Taxonomy" id="1817759"/>
    <lineage>
        <taxon>Bacteria</taxon>
        <taxon>Pseudomonadati</taxon>
        <taxon>Pseudomonadota</taxon>
        <taxon>Candidatus Muproteobacteria</taxon>
    </lineage>
</organism>
<comment type="caution">
    <text evidence="1">The sequence shown here is derived from an EMBL/GenBank/DDBJ whole genome shotgun (WGS) entry which is preliminary data.</text>
</comment>
<dbReference type="AlphaFoldDB" id="A0A1F6TG53"/>
<dbReference type="InterPro" id="IPR005358">
    <property type="entry name" value="Puta_zinc/iron-chelating_dom"/>
</dbReference>
<reference evidence="1 2" key="1">
    <citation type="journal article" date="2016" name="Nat. Commun.">
        <title>Thousands of microbial genomes shed light on interconnected biogeochemical processes in an aquifer system.</title>
        <authorList>
            <person name="Anantharaman K."/>
            <person name="Brown C.T."/>
            <person name="Hug L.A."/>
            <person name="Sharon I."/>
            <person name="Castelle C.J."/>
            <person name="Probst A.J."/>
            <person name="Thomas B.C."/>
            <person name="Singh A."/>
            <person name="Wilkins M.J."/>
            <person name="Karaoz U."/>
            <person name="Brodie E.L."/>
            <person name="Williams K.H."/>
            <person name="Hubbard S.S."/>
            <person name="Banfield J.F."/>
        </authorList>
    </citation>
    <scope>NUCLEOTIDE SEQUENCE [LARGE SCALE GENOMIC DNA]</scope>
</reference>
<evidence type="ECO:0000313" key="2">
    <source>
        <dbReference type="Proteomes" id="UP000179344"/>
    </source>
</evidence>
<protein>
    <submittedName>
        <fullName evidence="1">Uncharacterized protein</fullName>
    </submittedName>
</protein>
<accession>A0A1F6TG53</accession>
<dbReference type="EMBL" id="MFST01000083">
    <property type="protein sequence ID" value="OGI44113.1"/>
    <property type="molecule type" value="Genomic_DNA"/>
</dbReference>
<gene>
    <name evidence="1" type="ORF">A2V92_05015</name>
</gene>
<dbReference type="Pfam" id="PF03692">
    <property type="entry name" value="CxxCxxCC"/>
    <property type="match status" value="1"/>
</dbReference>